<comment type="caution">
    <text evidence="2">The sequence shown here is derived from an EMBL/GenBank/DDBJ whole genome shotgun (WGS) entry which is preliminary data.</text>
</comment>
<keyword evidence="3" id="KW-1185">Reference proteome</keyword>
<dbReference type="Proteomes" id="UP000636661">
    <property type="component" value="Unassembled WGS sequence"/>
</dbReference>
<organism evidence="2 3">
    <name type="scientific">Streptomyces lavendofoliae</name>
    <dbReference type="NCBI Taxonomy" id="67314"/>
    <lineage>
        <taxon>Bacteria</taxon>
        <taxon>Bacillati</taxon>
        <taxon>Actinomycetota</taxon>
        <taxon>Actinomycetes</taxon>
        <taxon>Kitasatosporales</taxon>
        <taxon>Streptomycetaceae</taxon>
        <taxon>Streptomyces</taxon>
    </lineage>
</organism>
<name>A0A918I4J0_9ACTN</name>
<proteinExistence type="predicted"/>
<evidence type="ECO:0000313" key="3">
    <source>
        <dbReference type="Proteomes" id="UP000636661"/>
    </source>
</evidence>
<evidence type="ECO:0000313" key="2">
    <source>
        <dbReference type="EMBL" id="GGU68270.1"/>
    </source>
</evidence>
<feature type="region of interest" description="Disordered" evidence="1">
    <location>
        <begin position="14"/>
        <end position="46"/>
    </location>
</feature>
<gene>
    <name evidence="2" type="ORF">GCM10010274_65810</name>
</gene>
<reference evidence="2" key="1">
    <citation type="journal article" date="2014" name="Int. J. Syst. Evol. Microbiol.">
        <title>Complete genome sequence of Corynebacterium casei LMG S-19264T (=DSM 44701T), isolated from a smear-ripened cheese.</title>
        <authorList>
            <consortium name="US DOE Joint Genome Institute (JGI-PGF)"/>
            <person name="Walter F."/>
            <person name="Albersmeier A."/>
            <person name="Kalinowski J."/>
            <person name="Ruckert C."/>
        </authorList>
    </citation>
    <scope>NUCLEOTIDE SEQUENCE</scope>
    <source>
        <strain evidence="2">JCM 4391</strain>
    </source>
</reference>
<dbReference type="AlphaFoldDB" id="A0A918I4J0"/>
<accession>A0A918I4J0</accession>
<evidence type="ECO:0008006" key="4">
    <source>
        <dbReference type="Google" id="ProtNLM"/>
    </source>
</evidence>
<reference evidence="2" key="2">
    <citation type="submission" date="2020-09" db="EMBL/GenBank/DDBJ databases">
        <authorList>
            <person name="Sun Q."/>
            <person name="Ohkuma M."/>
        </authorList>
    </citation>
    <scope>NUCLEOTIDE SEQUENCE</scope>
    <source>
        <strain evidence="2">JCM 4391</strain>
    </source>
</reference>
<protein>
    <recommendedName>
        <fullName evidence="4">Transposase</fullName>
    </recommendedName>
</protein>
<sequence>MYRRAVLLLRRPGLKSSRPRRRARASREVRALRHSPLSATRGPRRPAADFDKVVCRDRKVVERCFARLKQVRAIATRFDKLADRYRAGVVLASLMLSLRVPTR</sequence>
<dbReference type="EMBL" id="BMTP01000035">
    <property type="protein sequence ID" value="GGU68270.1"/>
    <property type="molecule type" value="Genomic_DNA"/>
</dbReference>
<evidence type="ECO:0000256" key="1">
    <source>
        <dbReference type="SAM" id="MobiDB-lite"/>
    </source>
</evidence>